<dbReference type="Proteomes" id="UP000688137">
    <property type="component" value="Unassembled WGS sequence"/>
</dbReference>
<dbReference type="AlphaFoldDB" id="A0A8S1L297"/>
<sequence length="67" mass="8183">MYEEQIIDDVNFKQEYDNFNTNDLQKEIIILKNKESSIKQKMKLLNNSYELQVSQQKQKELQFIINR</sequence>
<gene>
    <name evidence="1" type="ORF">PPRIM_AZ9-3.1.T0280012</name>
</gene>
<accession>A0A8S1L297</accession>
<dbReference type="EMBL" id="CAJJDM010000027">
    <property type="protein sequence ID" value="CAD8058776.1"/>
    <property type="molecule type" value="Genomic_DNA"/>
</dbReference>
<reference evidence="1" key="1">
    <citation type="submission" date="2021-01" db="EMBL/GenBank/DDBJ databases">
        <authorList>
            <consortium name="Genoscope - CEA"/>
            <person name="William W."/>
        </authorList>
    </citation>
    <scope>NUCLEOTIDE SEQUENCE</scope>
</reference>
<name>A0A8S1L297_PARPR</name>
<protein>
    <submittedName>
        <fullName evidence="1">Uncharacterized protein</fullName>
    </submittedName>
</protein>
<proteinExistence type="predicted"/>
<organism evidence="1 2">
    <name type="scientific">Paramecium primaurelia</name>
    <dbReference type="NCBI Taxonomy" id="5886"/>
    <lineage>
        <taxon>Eukaryota</taxon>
        <taxon>Sar</taxon>
        <taxon>Alveolata</taxon>
        <taxon>Ciliophora</taxon>
        <taxon>Intramacronucleata</taxon>
        <taxon>Oligohymenophorea</taxon>
        <taxon>Peniculida</taxon>
        <taxon>Parameciidae</taxon>
        <taxon>Paramecium</taxon>
    </lineage>
</organism>
<evidence type="ECO:0000313" key="1">
    <source>
        <dbReference type="EMBL" id="CAD8058776.1"/>
    </source>
</evidence>
<evidence type="ECO:0000313" key="2">
    <source>
        <dbReference type="Proteomes" id="UP000688137"/>
    </source>
</evidence>
<keyword evidence="2" id="KW-1185">Reference proteome</keyword>
<comment type="caution">
    <text evidence="1">The sequence shown here is derived from an EMBL/GenBank/DDBJ whole genome shotgun (WGS) entry which is preliminary data.</text>
</comment>